<comment type="caution">
    <text evidence="12">The sequence shown here is derived from an EMBL/GenBank/DDBJ whole genome shotgun (WGS) entry which is preliminary data.</text>
</comment>
<dbReference type="NCBIfam" id="NF001124">
    <property type="entry name" value="PRK00139.1-2"/>
    <property type="match status" value="1"/>
</dbReference>
<feature type="binding site" evidence="7">
    <location>
        <begin position="108"/>
        <end position="114"/>
    </location>
    <ligand>
        <name>ATP</name>
        <dbReference type="ChEBI" id="CHEBI:30616"/>
    </ligand>
</feature>
<keyword evidence="2 7" id="KW-0132">Cell division</keyword>
<feature type="short sequence motif" description="Meso-diaminopimelate recognition motif" evidence="7">
    <location>
        <begin position="405"/>
        <end position="408"/>
    </location>
</feature>
<keyword evidence="4 7" id="KW-0573">Peptidoglycan synthesis</keyword>
<evidence type="ECO:0000313" key="13">
    <source>
        <dbReference type="Proteomes" id="UP000249299"/>
    </source>
</evidence>
<dbReference type="GO" id="GO:0051301">
    <property type="term" value="P:cell division"/>
    <property type="evidence" value="ECO:0007669"/>
    <property type="project" value="UniProtKB-KW"/>
</dbReference>
<reference evidence="12 13" key="1">
    <citation type="submission" date="2017-07" db="EMBL/GenBank/DDBJ databases">
        <title>Draft Genome Sequences of Select Purple Nonsulfur Bacteria.</title>
        <authorList>
            <person name="Lasarre B."/>
            <person name="Mckinlay J.B."/>
        </authorList>
    </citation>
    <scope>NUCLEOTIDE SEQUENCE [LARGE SCALE GENOMIC DNA]</scope>
    <source>
        <strain evidence="12 13">DSM 11290</strain>
    </source>
</reference>
<dbReference type="GO" id="GO:0005524">
    <property type="term" value="F:ATP binding"/>
    <property type="evidence" value="ECO:0007669"/>
    <property type="project" value="UniProtKB-UniRule"/>
</dbReference>
<feature type="binding site" evidence="7">
    <location>
        <position position="457"/>
    </location>
    <ligand>
        <name>meso-2,6-diaminopimelate</name>
        <dbReference type="ChEBI" id="CHEBI:57791"/>
    </ligand>
</feature>
<dbReference type="UniPathway" id="UPA00219"/>
<evidence type="ECO:0000256" key="8">
    <source>
        <dbReference type="RuleBase" id="RU004135"/>
    </source>
</evidence>
<sequence>MHLAELAPDLDLDPRIGATEVAGLTADSRAVEAGYLFAALPGAKTDGARFVPAALDAGAAAILAGKDSPIDIDGDVPVLRVGDPRHVLALMAARFFSPQPETMVAVTGTSGKTSVAEFTRQIWQVAGRASASVGTLGVTTAKGAKYGSLTTPDPVLLHKLLAELADEGIAFGAMEASSHGLDQCRLDGVRLAAAAFTNLGRDHMDYHSDTEDYFRAKLRLFERVLPEDGIAVVDPGEPYADRVAEAAKARGITVFSVGCSGTDLRLVDAAVEGFGQRLVLEADGKRHEVLLPLAGKFQVSNALTAAGLAIATGVSPAAAIAALANLKGAPGRLDLVGETADGALCFVDYAHKPDAITNALAALRPFASRRLIIVVGAGGDRDSGKRPLMGKAAAEGADIVIVTDDNPRSEDPASIRKAILAAAPDATEIGDRREAIRRGVSLLRAGDILLVAGKGHEPGQIVGDKVLPFSDHDEVRAALQEPSR</sequence>
<dbReference type="RefSeq" id="WP_111435949.1">
    <property type="nucleotide sequence ID" value="NZ_JACIGG010000032.1"/>
</dbReference>
<dbReference type="NCBIfam" id="TIGR01085">
    <property type="entry name" value="murE"/>
    <property type="match status" value="1"/>
</dbReference>
<evidence type="ECO:0000256" key="7">
    <source>
        <dbReference type="HAMAP-Rule" id="MF_00208"/>
    </source>
</evidence>
<feature type="binding site" evidence="7">
    <location>
        <position position="28"/>
    </location>
    <ligand>
        <name>UDP-N-acetyl-alpha-D-muramoyl-L-alanyl-D-glutamate</name>
        <dbReference type="ChEBI" id="CHEBI:83900"/>
    </ligand>
</feature>
<dbReference type="GO" id="GO:0009252">
    <property type="term" value="P:peptidoglycan biosynthetic process"/>
    <property type="evidence" value="ECO:0007669"/>
    <property type="project" value="UniProtKB-UniRule"/>
</dbReference>
<feature type="binding site" evidence="7">
    <location>
        <position position="453"/>
    </location>
    <ligand>
        <name>meso-2,6-diaminopimelate</name>
        <dbReference type="ChEBI" id="CHEBI:57791"/>
    </ligand>
</feature>
<feature type="binding site" evidence="7">
    <location>
        <begin position="150"/>
        <end position="151"/>
    </location>
    <ligand>
        <name>UDP-N-acetyl-alpha-D-muramoyl-L-alanyl-D-glutamate</name>
        <dbReference type="ChEBI" id="CHEBI:83900"/>
    </ligand>
</feature>
<comment type="PTM">
    <text evidence="7">Carboxylation is probably crucial for Mg(2+) binding and, consequently, for the gamma-phosphate positioning of ATP.</text>
</comment>
<dbReference type="Pfam" id="PF08245">
    <property type="entry name" value="Mur_ligase_M"/>
    <property type="match status" value="1"/>
</dbReference>
<dbReference type="Gene3D" id="3.90.190.20">
    <property type="entry name" value="Mur ligase, C-terminal domain"/>
    <property type="match status" value="1"/>
</dbReference>
<evidence type="ECO:0000256" key="6">
    <source>
        <dbReference type="ARBA" id="ARBA00023316"/>
    </source>
</evidence>
<comment type="caution">
    <text evidence="7">Lacks conserved residue(s) required for the propagation of feature annotation.</text>
</comment>
<evidence type="ECO:0000259" key="11">
    <source>
        <dbReference type="Pfam" id="PF08245"/>
    </source>
</evidence>
<dbReference type="InterPro" id="IPR000713">
    <property type="entry name" value="Mur_ligase_N"/>
</dbReference>
<gene>
    <name evidence="7" type="primary">murE</name>
    <name evidence="12" type="ORF">CH339_18875</name>
</gene>
<keyword evidence="13" id="KW-1185">Reference proteome</keyword>
<organism evidence="12 13">
    <name type="scientific">Rhodobium orientis</name>
    <dbReference type="NCBI Taxonomy" id="34017"/>
    <lineage>
        <taxon>Bacteria</taxon>
        <taxon>Pseudomonadati</taxon>
        <taxon>Pseudomonadota</taxon>
        <taxon>Alphaproteobacteria</taxon>
        <taxon>Hyphomicrobiales</taxon>
        <taxon>Rhodobiaceae</taxon>
        <taxon>Rhodobium</taxon>
    </lineage>
</organism>
<dbReference type="InterPro" id="IPR013221">
    <property type="entry name" value="Mur_ligase_cen"/>
</dbReference>
<keyword evidence="5 7" id="KW-0131">Cell cycle</keyword>
<comment type="cofactor">
    <cofactor evidence="7">
        <name>Mg(2+)</name>
        <dbReference type="ChEBI" id="CHEBI:18420"/>
    </cofactor>
</comment>
<dbReference type="HAMAP" id="MF_00208">
    <property type="entry name" value="MurE"/>
    <property type="match status" value="1"/>
</dbReference>
<keyword evidence="3 7" id="KW-0133">Cell shape</keyword>
<dbReference type="GO" id="GO:0005737">
    <property type="term" value="C:cytoplasm"/>
    <property type="evidence" value="ECO:0007669"/>
    <property type="project" value="UniProtKB-SubCell"/>
</dbReference>
<dbReference type="InterPro" id="IPR005761">
    <property type="entry name" value="UDP-N-AcMur-Glu-dNH2Pim_ligase"/>
</dbReference>
<dbReference type="Pfam" id="PF02875">
    <property type="entry name" value="Mur_ligase_C"/>
    <property type="match status" value="1"/>
</dbReference>
<dbReference type="PANTHER" id="PTHR23135">
    <property type="entry name" value="MUR LIGASE FAMILY MEMBER"/>
    <property type="match status" value="1"/>
</dbReference>
<dbReference type="InterPro" id="IPR036565">
    <property type="entry name" value="Mur-like_cat_sf"/>
</dbReference>
<comment type="subcellular location">
    <subcellularLocation>
        <location evidence="7 8">Cytoplasm</location>
    </subcellularLocation>
</comment>
<comment type="pathway">
    <text evidence="7 8">Cell wall biogenesis; peptidoglycan biosynthesis.</text>
</comment>
<dbReference type="Gene3D" id="3.40.1190.10">
    <property type="entry name" value="Mur-like, catalytic domain"/>
    <property type="match status" value="1"/>
</dbReference>
<dbReference type="SUPFAM" id="SSF63418">
    <property type="entry name" value="MurE/MurF N-terminal domain"/>
    <property type="match status" value="1"/>
</dbReference>
<feature type="domain" description="Mur ligase C-terminal" evidence="10">
    <location>
        <begin position="331"/>
        <end position="455"/>
    </location>
</feature>
<evidence type="ECO:0000256" key="1">
    <source>
        <dbReference type="ARBA" id="ARBA00005898"/>
    </source>
</evidence>
<feature type="domain" description="Mur ligase central" evidence="11">
    <location>
        <begin position="106"/>
        <end position="309"/>
    </location>
</feature>
<keyword evidence="6 7" id="KW-0961">Cell wall biogenesis/degradation</keyword>
<dbReference type="EMBL" id="NPEV01000051">
    <property type="protein sequence ID" value="RAI25284.1"/>
    <property type="molecule type" value="Genomic_DNA"/>
</dbReference>
<dbReference type="OrthoDB" id="9800958at2"/>
<protein>
    <recommendedName>
        <fullName evidence="7">UDP-N-acetylmuramoyl-L-alanyl-D-glutamate--2,6-diaminopimelate ligase</fullName>
        <ecNumber evidence="7">6.3.2.13</ecNumber>
    </recommendedName>
    <alternativeName>
        <fullName evidence="7">Meso-A2pm-adding enzyme</fullName>
    </alternativeName>
    <alternativeName>
        <fullName evidence="7">Meso-diaminopimelate-adding enzyme</fullName>
    </alternativeName>
    <alternativeName>
        <fullName evidence="7">UDP-MurNAc-L-Ala-D-Glu:meso-diaminopimelate ligase</fullName>
    </alternativeName>
    <alternativeName>
        <fullName evidence="7">UDP-MurNAc-tripeptide synthetase</fullName>
    </alternativeName>
    <alternativeName>
        <fullName evidence="7">UDP-N-acetylmuramyl-tripeptide synthetase</fullName>
    </alternativeName>
</protein>
<evidence type="ECO:0000259" key="10">
    <source>
        <dbReference type="Pfam" id="PF02875"/>
    </source>
</evidence>
<dbReference type="PANTHER" id="PTHR23135:SF4">
    <property type="entry name" value="UDP-N-ACETYLMURAMOYL-L-ALANYL-D-GLUTAMATE--2,6-DIAMINOPIMELATE LIGASE MURE HOMOLOG, CHLOROPLASTIC"/>
    <property type="match status" value="1"/>
</dbReference>
<dbReference type="GO" id="GO:0071555">
    <property type="term" value="P:cell wall organization"/>
    <property type="evidence" value="ECO:0007669"/>
    <property type="project" value="UniProtKB-KW"/>
</dbReference>
<keyword evidence="7" id="KW-0460">Magnesium</keyword>
<name>A0A327JIU5_9HYPH</name>
<evidence type="ECO:0000256" key="5">
    <source>
        <dbReference type="ARBA" id="ARBA00023306"/>
    </source>
</evidence>
<dbReference type="Proteomes" id="UP000249299">
    <property type="component" value="Unassembled WGS sequence"/>
</dbReference>
<feature type="modified residue" description="N6-carboxylysine" evidence="7">
    <location>
        <position position="217"/>
    </location>
</feature>
<keyword evidence="7" id="KW-0547">Nucleotide-binding</keyword>
<evidence type="ECO:0000313" key="12">
    <source>
        <dbReference type="EMBL" id="RAI25284.1"/>
    </source>
</evidence>
<evidence type="ECO:0000259" key="9">
    <source>
        <dbReference type="Pfam" id="PF01225"/>
    </source>
</evidence>
<comment type="similarity">
    <text evidence="1 7">Belongs to the MurCDEF family. MurE subfamily.</text>
</comment>
<dbReference type="SUPFAM" id="SSF53244">
    <property type="entry name" value="MurD-like peptide ligases, peptide-binding domain"/>
    <property type="match status" value="1"/>
</dbReference>
<keyword evidence="7" id="KW-0963">Cytoplasm</keyword>
<dbReference type="Pfam" id="PF01225">
    <property type="entry name" value="Mur_ligase"/>
    <property type="match status" value="1"/>
</dbReference>
<dbReference type="EC" id="6.3.2.13" evidence="7"/>
<keyword evidence="7" id="KW-0067">ATP-binding</keyword>
<evidence type="ECO:0000256" key="2">
    <source>
        <dbReference type="ARBA" id="ARBA00022618"/>
    </source>
</evidence>
<feature type="binding site" evidence="7">
    <location>
        <position position="185"/>
    </location>
    <ligand>
        <name>UDP-N-acetyl-alpha-D-muramoyl-L-alanyl-D-glutamate</name>
        <dbReference type="ChEBI" id="CHEBI:83900"/>
    </ligand>
</feature>
<dbReference type="InterPro" id="IPR036615">
    <property type="entry name" value="Mur_ligase_C_dom_sf"/>
</dbReference>
<dbReference type="Gene3D" id="3.40.1390.10">
    <property type="entry name" value="MurE/MurF, N-terminal domain"/>
    <property type="match status" value="1"/>
</dbReference>
<comment type="function">
    <text evidence="7">Catalyzes the addition of meso-diaminopimelic acid to the nucleotide precursor UDP-N-acetylmuramoyl-L-alanyl-D-glutamate (UMAG) in the biosynthesis of bacterial cell-wall peptidoglycan.</text>
</comment>
<dbReference type="InterPro" id="IPR004101">
    <property type="entry name" value="Mur_ligase_C"/>
</dbReference>
<dbReference type="GO" id="GO:0008360">
    <property type="term" value="P:regulation of cell shape"/>
    <property type="evidence" value="ECO:0007669"/>
    <property type="project" value="UniProtKB-KW"/>
</dbReference>
<accession>A0A327JIU5</accession>
<evidence type="ECO:0000256" key="3">
    <source>
        <dbReference type="ARBA" id="ARBA00022960"/>
    </source>
</evidence>
<feature type="binding site" evidence="7">
    <location>
        <begin position="405"/>
        <end position="408"/>
    </location>
    <ligand>
        <name>meso-2,6-diaminopimelate</name>
        <dbReference type="ChEBI" id="CHEBI:57791"/>
    </ligand>
</feature>
<dbReference type="InterPro" id="IPR035911">
    <property type="entry name" value="MurE/MurF_N"/>
</dbReference>
<dbReference type="GO" id="GO:0000287">
    <property type="term" value="F:magnesium ion binding"/>
    <property type="evidence" value="ECO:0007669"/>
    <property type="project" value="UniProtKB-UniRule"/>
</dbReference>
<feature type="domain" description="Mur ligase N-terminal catalytic" evidence="9">
    <location>
        <begin position="21"/>
        <end position="95"/>
    </location>
</feature>
<comment type="catalytic activity">
    <reaction evidence="7">
        <text>UDP-N-acetyl-alpha-D-muramoyl-L-alanyl-D-glutamate + meso-2,6-diaminopimelate + ATP = UDP-N-acetyl-alpha-D-muramoyl-L-alanyl-gamma-D-glutamyl-meso-2,6-diaminopimelate + ADP + phosphate + H(+)</text>
        <dbReference type="Rhea" id="RHEA:23676"/>
        <dbReference type="ChEBI" id="CHEBI:15378"/>
        <dbReference type="ChEBI" id="CHEBI:30616"/>
        <dbReference type="ChEBI" id="CHEBI:43474"/>
        <dbReference type="ChEBI" id="CHEBI:57791"/>
        <dbReference type="ChEBI" id="CHEBI:83900"/>
        <dbReference type="ChEBI" id="CHEBI:83905"/>
        <dbReference type="ChEBI" id="CHEBI:456216"/>
        <dbReference type="EC" id="6.3.2.13"/>
    </reaction>
</comment>
<feature type="binding site" evidence="7">
    <location>
        <position position="183"/>
    </location>
    <ligand>
        <name>UDP-N-acetyl-alpha-D-muramoyl-L-alanyl-D-glutamate</name>
        <dbReference type="ChEBI" id="CHEBI:83900"/>
    </ligand>
</feature>
<dbReference type="AlphaFoldDB" id="A0A327JIU5"/>
<dbReference type="GO" id="GO:0008765">
    <property type="term" value="F:UDP-N-acetylmuramoylalanyl-D-glutamate-2,6-diaminopimelate ligase activity"/>
    <property type="evidence" value="ECO:0007669"/>
    <property type="project" value="UniProtKB-UniRule"/>
</dbReference>
<dbReference type="SUPFAM" id="SSF53623">
    <property type="entry name" value="MurD-like peptide ligases, catalytic domain"/>
    <property type="match status" value="1"/>
</dbReference>
<feature type="binding site" evidence="7">
    <location>
        <position position="177"/>
    </location>
    <ligand>
        <name>UDP-N-acetyl-alpha-D-muramoyl-L-alanyl-D-glutamate</name>
        <dbReference type="ChEBI" id="CHEBI:83900"/>
    </ligand>
</feature>
<keyword evidence="7 12" id="KW-0436">Ligase</keyword>
<dbReference type="NCBIfam" id="NF001126">
    <property type="entry name" value="PRK00139.1-4"/>
    <property type="match status" value="1"/>
</dbReference>
<proteinExistence type="inferred from homology"/>
<feature type="binding site" evidence="7">
    <location>
        <position position="381"/>
    </location>
    <ligand>
        <name>meso-2,6-diaminopimelate</name>
        <dbReference type="ChEBI" id="CHEBI:57791"/>
    </ligand>
</feature>
<evidence type="ECO:0000256" key="4">
    <source>
        <dbReference type="ARBA" id="ARBA00022984"/>
    </source>
</evidence>